<evidence type="ECO:0000256" key="2">
    <source>
        <dbReference type="SAM" id="Phobius"/>
    </source>
</evidence>
<evidence type="ECO:0000313" key="4">
    <source>
        <dbReference type="Proteomes" id="UP001216595"/>
    </source>
</evidence>
<dbReference type="InterPro" id="IPR039672">
    <property type="entry name" value="MFS_2"/>
</dbReference>
<dbReference type="Gene3D" id="1.20.1250.20">
    <property type="entry name" value="MFS general substrate transporter like domains"/>
    <property type="match status" value="2"/>
</dbReference>
<feature type="transmembrane region" description="Helical" evidence="2">
    <location>
        <begin position="109"/>
        <end position="126"/>
    </location>
</feature>
<feature type="transmembrane region" description="Helical" evidence="2">
    <location>
        <begin position="319"/>
        <end position="341"/>
    </location>
</feature>
<dbReference type="Pfam" id="PF13347">
    <property type="entry name" value="MFS_2"/>
    <property type="match status" value="1"/>
</dbReference>
<dbReference type="EMBL" id="JAQQKW010000002">
    <property type="protein sequence ID" value="MDC7693693.1"/>
    <property type="molecule type" value="Genomic_DNA"/>
</dbReference>
<name>A0ABT5IBX4_9CAUL</name>
<feature type="transmembrane region" description="Helical" evidence="2">
    <location>
        <begin position="361"/>
        <end position="382"/>
    </location>
</feature>
<feature type="transmembrane region" description="Helical" evidence="2">
    <location>
        <begin position="402"/>
        <end position="423"/>
    </location>
</feature>
<feature type="transmembrane region" description="Helical" evidence="2">
    <location>
        <begin position="147"/>
        <end position="166"/>
    </location>
</feature>
<comment type="similarity">
    <text evidence="1">Belongs to the sodium:galactoside symporter (TC 2.A.2) family.</text>
</comment>
<dbReference type="Proteomes" id="UP001216595">
    <property type="component" value="Unassembled WGS sequence"/>
</dbReference>
<keyword evidence="2" id="KW-0812">Transmembrane</keyword>
<comment type="caution">
    <text evidence="3">The sequence shown here is derived from an EMBL/GenBank/DDBJ whole genome shotgun (WGS) entry which is preliminary data.</text>
</comment>
<feature type="transmembrane region" description="Helical" evidence="2">
    <location>
        <begin position="84"/>
        <end position="103"/>
    </location>
</feature>
<dbReference type="InterPro" id="IPR036259">
    <property type="entry name" value="MFS_trans_sf"/>
</dbReference>
<keyword evidence="2" id="KW-0472">Membrane</keyword>
<keyword evidence="4" id="KW-1185">Reference proteome</keyword>
<proteinExistence type="inferred from homology"/>
<reference evidence="3 4" key="1">
    <citation type="submission" date="2023-01" db="EMBL/GenBank/DDBJ databases">
        <title>Novel species of the genus Asticcacaulis isolated from rivers.</title>
        <authorList>
            <person name="Lu H."/>
        </authorList>
    </citation>
    <scope>NUCLEOTIDE SEQUENCE [LARGE SCALE GENOMIC DNA]</scope>
    <source>
        <strain evidence="3 4">DXS10W</strain>
    </source>
</reference>
<dbReference type="SUPFAM" id="SSF103473">
    <property type="entry name" value="MFS general substrate transporter"/>
    <property type="match status" value="1"/>
</dbReference>
<feature type="transmembrane region" description="Helical" evidence="2">
    <location>
        <begin position="41"/>
        <end position="63"/>
    </location>
</feature>
<accession>A0ABT5IBX4</accession>
<gene>
    <name evidence="3" type="ORF">PQU94_05290</name>
</gene>
<dbReference type="RefSeq" id="WP_272740443.1">
    <property type="nucleotide sequence ID" value="NZ_JAQQKW010000002.1"/>
</dbReference>
<dbReference type="PANTHER" id="PTHR11328">
    <property type="entry name" value="MAJOR FACILITATOR SUPERFAMILY DOMAIN-CONTAINING PROTEIN"/>
    <property type="match status" value="1"/>
</dbReference>
<feature type="transmembrane region" description="Helical" evidence="2">
    <location>
        <begin position="261"/>
        <end position="282"/>
    </location>
</feature>
<feature type="transmembrane region" description="Helical" evidence="2">
    <location>
        <begin position="178"/>
        <end position="201"/>
    </location>
</feature>
<feature type="transmembrane region" description="Helical" evidence="2">
    <location>
        <begin position="229"/>
        <end position="255"/>
    </location>
</feature>
<evidence type="ECO:0000256" key="1">
    <source>
        <dbReference type="ARBA" id="ARBA00009617"/>
    </source>
</evidence>
<evidence type="ECO:0000313" key="3">
    <source>
        <dbReference type="EMBL" id="MDC7693693.1"/>
    </source>
</evidence>
<dbReference type="PANTHER" id="PTHR11328:SF24">
    <property type="entry name" value="MAJOR FACILITATOR SUPERFAMILY (MFS) PROFILE DOMAIN-CONTAINING PROTEIN"/>
    <property type="match status" value="1"/>
</dbReference>
<feature type="transmembrane region" description="Helical" evidence="2">
    <location>
        <begin position="294"/>
        <end position="313"/>
    </location>
</feature>
<keyword evidence="2" id="KW-1133">Transmembrane helix</keyword>
<protein>
    <submittedName>
        <fullName evidence="3">MFS transporter</fullName>
    </submittedName>
</protein>
<sequence>MPPSAQPLSHRRLLTYASGNFGKTLLWGTVDTTLMFLLTDYLGLEAGCTGALIFTSLVLDALLYPWAGHLADRLRTPLGRYGPLIVLGTPVAVAAFILLFLLIRMEASLWLIAGTLALLRIGYVALDLSHNALLAPISAAVQDNGRIALARFLFSSLATLLLALALPRLIRPEDPAAGFVWVAVLLPLVAGVAILVAWVAVREWDTGAPLARHAGGVTMLLRDRNTLRILAVGATASLFLPLFNKACVFFTAHWIGNAALTSWLLGALVAGQVAGLPLWLYLSPRWPKTRIMQVAHALSAAGFLLAALSFAVLHAALPLLMACAFVAGMGLSGVYALIWALLSDAAHALEQRTQAAVGGQLFAWAIFLQKAAMGVGAGLFGLGLSYSGYQADVVNDAARQTLFAFTFLLPALGSVICVILLNATDQTSLPTNRSGH</sequence>
<organism evidence="3 4">
    <name type="scientific">Asticcacaulis currens</name>
    <dbReference type="NCBI Taxonomy" id="2984210"/>
    <lineage>
        <taxon>Bacteria</taxon>
        <taxon>Pseudomonadati</taxon>
        <taxon>Pseudomonadota</taxon>
        <taxon>Alphaproteobacteria</taxon>
        <taxon>Caulobacterales</taxon>
        <taxon>Caulobacteraceae</taxon>
        <taxon>Asticcacaulis</taxon>
    </lineage>
</organism>